<dbReference type="Gene3D" id="3.40.1110.10">
    <property type="entry name" value="Calcium-transporting ATPase, cytoplasmic domain N"/>
    <property type="match status" value="1"/>
</dbReference>
<evidence type="ECO:0000256" key="3">
    <source>
        <dbReference type="ARBA" id="ARBA00022553"/>
    </source>
</evidence>
<feature type="transmembrane region" description="Helical" evidence="11">
    <location>
        <begin position="92"/>
        <end position="108"/>
    </location>
</feature>
<evidence type="ECO:0000256" key="5">
    <source>
        <dbReference type="ARBA" id="ARBA00022741"/>
    </source>
</evidence>
<dbReference type="GO" id="GO:0036376">
    <property type="term" value="P:sodium ion export across plasma membrane"/>
    <property type="evidence" value="ECO:0007669"/>
    <property type="project" value="TreeGrafter"/>
</dbReference>
<evidence type="ECO:0000259" key="12">
    <source>
        <dbReference type="SMART" id="SM00831"/>
    </source>
</evidence>
<dbReference type="InterPro" id="IPR023214">
    <property type="entry name" value="HAD_sf"/>
</dbReference>
<dbReference type="InterPro" id="IPR008250">
    <property type="entry name" value="ATPase_P-typ_transduc_dom_A_sf"/>
</dbReference>
<keyword evidence="4 11" id="KW-0812">Transmembrane</keyword>
<comment type="similarity">
    <text evidence="2">Belongs to the cation transport ATPase (P-type) (TC 3.A.3) family. Type IIA subfamily.</text>
</comment>
<dbReference type="Pfam" id="PF13246">
    <property type="entry name" value="Cation_ATPase"/>
    <property type="match status" value="1"/>
</dbReference>
<dbReference type="SFLD" id="SFLDG00002">
    <property type="entry name" value="C1.7:_P-type_atpase_like"/>
    <property type="match status" value="1"/>
</dbReference>
<dbReference type="SUPFAM" id="SSF56784">
    <property type="entry name" value="HAD-like"/>
    <property type="match status" value="1"/>
</dbReference>
<dbReference type="GO" id="GO:1902600">
    <property type="term" value="P:proton transmembrane transport"/>
    <property type="evidence" value="ECO:0007669"/>
    <property type="project" value="TreeGrafter"/>
</dbReference>
<dbReference type="SFLD" id="SFLDF00027">
    <property type="entry name" value="p-type_atpase"/>
    <property type="match status" value="1"/>
</dbReference>
<name>A0A0R2H530_9LACO</name>
<keyword evidence="5" id="KW-0547">Nucleotide-binding</keyword>
<keyword evidence="3" id="KW-0597">Phosphoprotein</keyword>
<evidence type="ECO:0000256" key="6">
    <source>
        <dbReference type="ARBA" id="ARBA00022840"/>
    </source>
</evidence>
<dbReference type="InterPro" id="IPR001757">
    <property type="entry name" value="P_typ_ATPase"/>
</dbReference>
<feature type="transmembrane region" description="Helical" evidence="11">
    <location>
        <begin position="697"/>
        <end position="718"/>
    </location>
</feature>
<dbReference type="EMBL" id="JQBA01000006">
    <property type="protein sequence ID" value="KRN45111.1"/>
    <property type="molecule type" value="Genomic_DNA"/>
</dbReference>
<evidence type="ECO:0000256" key="4">
    <source>
        <dbReference type="ARBA" id="ARBA00022692"/>
    </source>
</evidence>
<dbReference type="GO" id="GO:0005391">
    <property type="term" value="F:P-type sodium:potassium-exchanging transporter activity"/>
    <property type="evidence" value="ECO:0007669"/>
    <property type="project" value="TreeGrafter"/>
</dbReference>
<dbReference type="GO" id="GO:0016887">
    <property type="term" value="F:ATP hydrolysis activity"/>
    <property type="evidence" value="ECO:0007669"/>
    <property type="project" value="InterPro"/>
</dbReference>
<dbReference type="NCBIfam" id="TIGR01494">
    <property type="entry name" value="ATPase_P-type"/>
    <property type="match status" value="2"/>
</dbReference>
<dbReference type="GO" id="GO:0030007">
    <property type="term" value="P:intracellular potassium ion homeostasis"/>
    <property type="evidence" value="ECO:0007669"/>
    <property type="project" value="TreeGrafter"/>
</dbReference>
<comment type="subcellular location">
    <subcellularLocation>
        <location evidence="1">Endomembrane system</location>
        <topology evidence="1">Multi-pass membrane protein</topology>
    </subcellularLocation>
</comment>
<dbReference type="InterPro" id="IPR018303">
    <property type="entry name" value="ATPase_P-typ_P_site"/>
</dbReference>
<dbReference type="SMART" id="SM00831">
    <property type="entry name" value="Cation_ATPase_N"/>
    <property type="match status" value="1"/>
</dbReference>
<feature type="transmembrane region" description="Helical" evidence="11">
    <location>
        <begin position="864"/>
        <end position="886"/>
    </location>
</feature>
<dbReference type="GO" id="GO:0005524">
    <property type="term" value="F:ATP binding"/>
    <property type="evidence" value="ECO:0007669"/>
    <property type="project" value="UniProtKB-KW"/>
</dbReference>
<feature type="transmembrane region" description="Helical" evidence="11">
    <location>
        <begin position="831"/>
        <end position="852"/>
    </location>
</feature>
<feature type="transmembrane region" description="Helical" evidence="11">
    <location>
        <begin position="256"/>
        <end position="275"/>
    </location>
</feature>
<dbReference type="Gene3D" id="3.40.50.1000">
    <property type="entry name" value="HAD superfamily/HAD-like"/>
    <property type="match status" value="1"/>
</dbReference>
<evidence type="ECO:0000256" key="9">
    <source>
        <dbReference type="ARBA" id="ARBA00022989"/>
    </source>
</evidence>
<dbReference type="SUPFAM" id="SSF81660">
    <property type="entry name" value="Metal cation-transporting ATPase, ATP-binding domain N"/>
    <property type="match status" value="1"/>
</dbReference>
<dbReference type="PANTHER" id="PTHR43294">
    <property type="entry name" value="SODIUM/POTASSIUM-TRANSPORTING ATPASE SUBUNIT ALPHA"/>
    <property type="match status" value="1"/>
</dbReference>
<dbReference type="InterPro" id="IPR050510">
    <property type="entry name" value="Cation_transp_ATPase_P-type"/>
</dbReference>
<dbReference type="AlphaFoldDB" id="A0A0R2H530"/>
<dbReference type="Gene3D" id="2.70.150.10">
    <property type="entry name" value="Calcium-transporting ATPase, cytoplasmic transduction domain A"/>
    <property type="match status" value="1"/>
</dbReference>
<evidence type="ECO:0000256" key="7">
    <source>
        <dbReference type="ARBA" id="ARBA00022842"/>
    </source>
</evidence>
<dbReference type="STRING" id="1203076.GCA_000312405_01046"/>
<evidence type="ECO:0000256" key="11">
    <source>
        <dbReference type="SAM" id="Phobius"/>
    </source>
</evidence>
<dbReference type="InterPro" id="IPR023298">
    <property type="entry name" value="ATPase_P-typ_TM_dom_sf"/>
</dbReference>
<dbReference type="GO" id="GO:0006883">
    <property type="term" value="P:intracellular sodium ion homeostasis"/>
    <property type="evidence" value="ECO:0007669"/>
    <property type="project" value="TreeGrafter"/>
</dbReference>
<dbReference type="PROSITE" id="PS00154">
    <property type="entry name" value="ATPASE_E1_E2"/>
    <property type="match status" value="1"/>
</dbReference>
<dbReference type="Pfam" id="PF00689">
    <property type="entry name" value="Cation_ATPase_C"/>
    <property type="match status" value="1"/>
</dbReference>
<dbReference type="GO" id="GO:0005886">
    <property type="term" value="C:plasma membrane"/>
    <property type="evidence" value="ECO:0007669"/>
    <property type="project" value="TreeGrafter"/>
</dbReference>
<sequence length="900" mass="95307">MNSIQETGGLLMRTKFYQIPAAEVIEQLATTPQGLTTSEAQRRLQAQGPNTLPAGKQLSLAQKFLAQFKDLMILILLVAAGVAALAGEGPDALIILVVVILNAVFGVFQETKAENAIAALQKLSTPTTNVWRDGQVTQLSSKELVVGDVILLEAGDILPADVRFLTTHNLKVEEAALTGESVAVDKQTAALGADASVLGDQHNMGFMNTNVTAGTATGIVVATGVNTEVGKIASLLNNAKPTVTPLQKSITHLSKVLSGLVLAIAVAIFAIGMGTGRESLLDMLLTAISLAVAAIPEGLPAIVTITLALGTQTMVKRNALIRKLPAVETLGATEIIASDKTGTLTKNQMTVEQVMVNGTLQAAATFDPATSAPLQKAMILANDAQLGADHTLLGDPTETALWQFWVDQDVDLAAVRATFPRLDSLPFDSERKLMSVLVEDDAQPTLYTKGAVDELLARVDRILDHGQVRPITAAGQKQILAFNDQLAKQALRVLAYAYRPMAAIAADLTSQTGEQHLIFIGLTGMIDPPRPEVKAAIAEAKQAGIRPLMITGDHKVTAQTIAQRLGILAPGDEDGAITGAELNQLSDEELRATVAKYHVYARVAPEHKVRIVKAWQAHNKVVAMTGDGVNDAPALKAADIGVGMGITGTEVSKNAADVVLADDNFATIIAAVREGRKVFANIQKAIQYLLSANLGEVLTLFVMTIMNWSILLPVQILWINLVTDTFPAIALGVEPAEGDVMKQAPRGLHASFLSNGTGVNIIYQGLLEGALTLGVYWCGLTFPIHANSALAHADALTMAYITLGLIQLVHAFNCKSLHGTVFTRASLANRAFNGAIVVSALALIATVAVPQLNGIFHTTHLDGHQWAIVACAGLLMVAVVEGVKVVQRRWPATTRRKTQA</sequence>
<keyword evidence="10 11" id="KW-0472">Membrane</keyword>
<evidence type="ECO:0000256" key="1">
    <source>
        <dbReference type="ARBA" id="ARBA00004127"/>
    </source>
</evidence>
<dbReference type="InterPro" id="IPR044492">
    <property type="entry name" value="P_typ_ATPase_HD_dom"/>
</dbReference>
<dbReference type="SUPFAM" id="SSF81653">
    <property type="entry name" value="Calcium ATPase, transduction domain A"/>
    <property type="match status" value="1"/>
</dbReference>
<dbReference type="Pfam" id="PF00122">
    <property type="entry name" value="E1-E2_ATPase"/>
    <property type="match status" value="1"/>
</dbReference>
<keyword evidence="7" id="KW-0460">Magnesium</keyword>
<evidence type="ECO:0000256" key="8">
    <source>
        <dbReference type="ARBA" id="ARBA00022967"/>
    </source>
</evidence>
<feature type="transmembrane region" description="Helical" evidence="11">
    <location>
        <begin position="287"/>
        <end position="309"/>
    </location>
</feature>
<keyword evidence="8" id="KW-1278">Translocase</keyword>
<dbReference type="FunFam" id="3.40.50.1000:FF:000028">
    <property type="entry name" value="Calcium-transporting P-type ATPase, putative"/>
    <property type="match status" value="1"/>
</dbReference>
<feature type="transmembrane region" description="Helical" evidence="11">
    <location>
        <begin position="68"/>
        <end position="86"/>
    </location>
</feature>
<evidence type="ECO:0000256" key="10">
    <source>
        <dbReference type="ARBA" id="ARBA00023136"/>
    </source>
</evidence>
<dbReference type="InterPro" id="IPR059000">
    <property type="entry name" value="ATPase_P-type_domA"/>
</dbReference>
<organism evidence="13 14">
    <name type="scientific">Limosilactobacillus ingluviei</name>
    <dbReference type="NCBI Taxonomy" id="148604"/>
    <lineage>
        <taxon>Bacteria</taxon>
        <taxon>Bacillati</taxon>
        <taxon>Bacillota</taxon>
        <taxon>Bacilli</taxon>
        <taxon>Lactobacillales</taxon>
        <taxon>Lactobacillaceae</taxon>
        <taxon>Limosilactobacillus</taxon>
    </lineage>
</organism>
<dbReference type="PRINTS" id="PR00120">
    <property type="entry name" value="HATPASE"/>
</dbReference>
<reference evidence="13 14" key="1">
    <citation type="journal article" date="2015" name="Genome Announc.">
        <title>Expanding the biotechnology potential of lactobacilli through comparative genomics of 213 strains and associated genera.</title>
        <authorList>
            <person name="Sun Z."/>
            <person name="Harris H.M."/>
            <person name="McCann A."/>
            <person name="Guo C."/>
            <person name="Argimon S."/>
            <person name="Zhang W."/>
            <person name="Yang X."/>
            <person name="Jeffery I.B."/>
            <person name="Cooney J.C."/>
            <person name="Kagawa T.F."/>
            <person name="Liu W."/>
            <person name="Song Y."/>
            <person name="Salvetti E."/>
            <person name="Wrobel A."/>
            <person name="Rasinkangas P."/>
            <person name="Parkhill J."/>
            <person name="Rea M.C."/>
            <person name="O'Sullivan O."/>
            <person name="Ritari J."/>
            <person name="Douillard F.P."/>
            <person name="Paul Ross R."/>
            <person name="Yang R."/>
            <person name="Briner A.E."/>
            <person name="Felis G.E."/>
            <person name="de Vos W.M."/>
            <person name="Barrangou R."/>
            <person name="Klaenhammer T.R."/>
            <person name="Caufield P.W."/>
            <person name="Cui Y."/>
            <person name="Zhang H."/>
            <person name="O'Toole P.W."/>
        </authorList>
    </citation>
    <scope>NUCLEOTIDE SEQUENCE [LARGE SCALE GENOMIC DNA]</scope>
    <source>
        <strain evidence="13 14">DSM 14792</strain>
    </source>
</reference>
<accession>A0A0R2H530</accession>
<dbReference type="SUPFAM" id="SSF81665">
    <property type="entry name" value="Calcium ATPase, transmembrane domain M"/>
    <property type="match status" value="1"/>
</dbReference>
<dbReference type="Pfam" id="PF00690">
    <property type="entry name" value="Cation_ATPase_N"/>
    <property type="match status" value="1"/>
</dbReference>
<keyword evidence="14" id="KW-1185">Reference proteome</keyword>
<evidence type="ECO:0000256" key="2">
    <source>
        <dbReference type="ARBA" id="ARBA00005675"/>
    </source>
</evidence>
<dbReference type="PATRIC" id="fig|148604.4.peg.1826"/>
<dbReference type="SFLD" id="SFLDS00003">
    <property type="entry name" value="Haloacid_Dehalogenase"/>
    <property type="match status" value="1"/>
</dbReference>
<dbReference type="Gene3D" id="1.20.1110.10">
    <property type="entry name" value="Calcium-transporting ATPase, transmembrane domain"/>
    <property type="match status" value="1"/>
</dbReference>
<dbReference type="eggNOG" id="COG0474">
    <property type="taxonomic scope" value="Bacteria"/>
</dbReference>
<comment type="caution">
    <text evidence="13">The sequence shown here is derived from an EMBL/GenBank/DDBJ whole genome shotgun (WGS) entry which is preliminary data.</text>
</comment>
<dbReference type="GO" id="GO:0012505">
    <property type="term" value="C:endomembrane system"/>
    <property type="evidence" value="ECO:0007669"/>
    <property type="project" value="UniProtKB-SubCell"/>
</dbReference>
<dbReference type="InterPro" id="IPR004014">
    <property type="entry name" value="ATPase_P-typ_cation-transptr_N"/>
</dbReference>
<feature type="domain" description="Cation-transporting P-type ATPase N-terminal" evidence="12">
    <location>
        <begin position="15"/>
        <end position="88"/>
    </location>
</feature>
<dbReference type="InterPro" id="IPR006068">
    <property type="entry name" value="ATPase_P-typ_cation-transptr_C"/>
</dbReference>
<dbReference type="FunFam" id="2.70.150.10:FF:000160">
    <property type="entry name" value="Sarcoplasmic/endoplasmic reticulum calcium ATPase 1"/>
    <property type="match status" value="1"/>
</dbReference>
<dbReference type="PRINTS" id="PR00119">
    <property type="entry name" value="CATATPASE"/>
</dbReference>
<keyword evidence="9 11" id="KW-1133">Transmembrane helix</keyword>
<dbReference type="PANTHER" id="PTHR43294:SF20">
    <property type="entry name" value="P-TYPE ATPASE"/>
    <property type="match status" value="1"/>
</dbReference>
<proteinExistence type="inferred from homology"/>
<protein>
    <submittedName>
        <fullName evidence="13">Ca2+-transporting ATPase</fullName>
    </submittedName>
</protein>
<dbReference type="InterPro" id="IPR023299">
    <property type="entry name" value="ATPase_P-typ_cyto_dom_N"/>
</dbReference>
<keyword evidence="6" id="KW-0067">ATP-binding</keyword>
<evidence type="ECO:0000313" key="13">
    <source>
        <dbReference type="EMBL" id="KRN45111.1"/>
    </source>
</evidence>
<dbReference type="Proteomes" id="UP000051639">
    <property type="component" value="Unassembled WGS sequence"/>
</dbReference>
<dbReference type="InterPro" id="IPR036412">
    <property type="entry name" value="HAD-like_sf"/>
</dbReference>
<gene>
    <name evidence="13" type="ORF">IV41_GL001770</name>
</gene>
<dbReference type="GO" id="GO:1990573">
    <property type="term" value="P:potassium ion import across plasma membrane"/>
    <property type="evidence" value="ECO:0007669"/>
    <property type="project" value="TreeGrafter"/>
</dbReference>
<evidence type="ECO:0000313" key="14">
    <source>
        <dbReference type="Proteomes" id="UP000051639"/>
    </source>
</evidence>
<feature type="transmembrane region" description="Helical" evidence="11">
    <location>
        <begin position="789"/>
        <end position="810"/>
    </location>
</feature>